<evidence type="ECO:0000256" key="7">
    <source>
        <dbReference type="ARBA" id="ARBA00022676"/>
    </source>
</evidence>
<dbReference type="InterPro" id="IPR000836">
    <property type="entry name" value="PRTase_dom"/>
</dbReference>
<evidence type="ECO:0000256" key="11">
    <source>
        <dbReference type="ARBA" id="ARBA00022741"/>
    </source>
</evidence>
<dbReference type="Proteomes" id="UP000243784">
    <property type="component" value="Chromosome"/>
</dbReference>
<dbReference type="EMBL" id="CP015208">
    <property type="protein sequence ID" value="AOY55560.1"/>
    <property type="molecule type" value="Genomic_DNA"/>
</dbReference>
<dbReference type="GO" id="GO:0052657">
    <property type="term" value="F:guanine phosphoribosyltransferase activity"/>
    <property type="evidence" value="ECO:0007669"/>
    <property type="project" value="UniProtKB-ARBA"/>
</dbReference>
<proteinExistence type="inferred from homology"/>
<organism evidence="17 18">
    <name type="scientific">Candidatus Rhodoluna planktonica</name>
    <dbReference type="NCBI Taxonomy" id="535712"/>
    <lineage>
        <taxon>Bacteria</taxon>
        <taxon>Bacillati</taxon>
        <taxon>Actinomycetota</taxon>
        <taxon>Actinomycetes</taxon>
        <taxon>Micrococcales</taxon>
        <taxon>Microbacteriaceae</taxon>
        <taxon>Luna cluster</taxon>
        <taxon>Luna-1 subcluster</taxon>
        <taxon>Rhodoluna</taxon>
    </lineage>
</organism>
<dbReference type="PANTHER" id="PTHR43340">
    <property type="entry name" value="HYPOXANTHINE-GUANINE PHOSPHORIBOSYLTRANSFERASE"/>
    <property type="match status" value="1"/>
</dbReference>
<comment type="pathway">
    <text evidence="4">Purine metabolism; GMP biosynthesis via salvage pathway; GMP from guanine: step 1/1.</text>
</comment>
<protein>
    <recommendedName>
        <fullName evidence="15">Hypoxanthine phosphoribosyltransferase</fullName>
        <ecNumber evidence="15">2.4.2.8</ecNumber>
    </recommendedName>
</protein>
<dbReference type="GO" id="GO:0046100">
    <property type="term" value="P:hypoxanthine metabolic process"/>
    <property type="evidence" value="ECO:0007669"/>
    <property type="project" value="TreeGrafter"/>
</dbReference>
<comment type="catalytic activity">
    <reaction evidence="14">
        <text>IMP + diphosphate = hypoxanthine + 5-phospho-alpha-D-ribose 1-diphosphate</text>
        <dbReference type="Rhea" id="RHEA:17973"/>
        <dbReference type="ChEBI" id="CHEBI:17368"/>
        <dbReference type="ChEBI" id="CHEBI:33019"/>
        <dbReference type="ChEBI" id="CHEBI:58017"/>
        <dbReference type="ChEBI" id="CHEBI:58053"/>
        <dbReference type="EC" id="2.4.2.8"/>
    </reaction>
    <physiologicalReaction direction="right-to-left" evidence="14">
        <dbReference type="Rhea" id="RHEA:17975"/>
    </physiologicalReaction>
</comment>
<dbReference type="AlphaFoldDB" id="A0A1D9DXN6"/>
<evidence type="ECO:0000313" key="18">
    <source>
        <dbReference type="Proteomes" id="UP000243784"/>
    </source>
</evidence>
<evidence type="ECO:0000313" key="17">
    <source>
        <dbReference type="EMBL" id="AOY55560.1"/>
    </source>
</evidence>
<evidence type="ECO:0000256" key="15">
    <source>
        <dbReference type="RuleBase" id="RU364099"/>
    </source>
</evidence>
<evidence type="ECO:0000256" key="1">
    <source>
        <dbReference type="ARBA" id="ARBA00001946"/>
    </source>
</evidence>
<evidence type="ECO:0000256" key="4">
    <source>
        <dbReference type="ARBA" id="ARBA00004676"/>
    </source>
</evidence>
<evidence type="ECO:0000256" key="13">
    <source>
        <dbReference type="ARBA" id="ARBA00048811"/>
    </source>
</evidence>
<dbReference type="GO" id="GO:0000287">
    <property type="term" value="F:magnesium ion binding"/>
    <property type="evidence" value="ECO:0007669"/>
    <property type="project" value="TreeGrafter"/>
</dbReference>
<dbReference type="GO" id="GO:0032264">
    <property type="term" value="P:IMP salvage"/>
    <property type="evidence" value="ECO:0007669"/>
    <property type="project" value="UniProtKB-UniPathway"/>
</dbReference>
<dbReference type="SUPFAM" id="SSF53271">
    <property type="entry name" value="PRTase-like"/>
    <property type="match status" value="1"/>
</dbReference>
<evidence type="ECO:0000256" key="8">
    <source>
        <dbReference type="ARBA" id="ARBA00022679"/>
    </source>
</evidence>
<dbReference type="STRING" id="535712.A4Z71_00640"/>
<name>A0A1D9DXN6_9MICO</name>
<dbReference type="GO" id="GO:0006166">
    <property type="term" value="P:purine ribonucleoside salvage"/>
    <property type="evidence" value="ECO:0007669"/>
    <property type="project" value="UniProtKB-KW"/>
</dbReference>
<dbReference type="InterPro" id="IPR005904">
    <property type="entry name" value="Hxn_phspho_trans"/>
</dbReference>
<keyword evidence="12 15" id="KW-0460">Magnesium</keyword>
<keyword evidence="7 15" id="KW-0328">Glycosyltransferase</keyword>
<evidence type="ECO:0000256" key="5">
    <source>
        <dbReference type="ARBA" id="ARBA00008391"/>
    </source>
</evidence>
<dbReference type="UniPathway" id="UPA00591">
    <property type="reaction ID" value="UER00648"/>
</dbReference>
<dbReference type="GO" id="GO:0006178">
    <property type="term" value="P:guanine salvage"/>
    <property type="evidence" value="ECO:0007669"/>
    <property type="project" value="TreeGrafter"/>
</dbReference>
<evidence type="ECO:0000256" key="6">
    <source>
        <dbReference type="ARBA" id="ARBA00022490"/>
    </source>
</evidence>
<dbReference type="NCBIfam" id="TIGR01203">
    <property type="entry name" value="HGPRTase"/>
    <property type="match status" value="1"/>
</dbReference>
<dbReference type="InterPro" id="IPR050408">
    <property type="entry name" value="HGPRT"/>
</dbReference>
<comment type="pathway">
    <text evidence="3 15">Purine metabolism; IMP biosynthesis via salvage pathway; IMP from hypoxanthine: step 1/1.</text>
</comment>
<gene>
    <name evidence="17" type="ORF">A4Z71_00640</name>
</gene>
<dbReference type="RefSeq" id="WP_070954077.1">
    <property type="nucleotide sequence ID" value="NZ_CP015208.1"/>
</dbReference>
<evidence type="ECO:0000256" key="14">
    <source>
        <dbReference type="ARBA" id="ARBA00049402"/>
    </source>
</evidence>
<dbReference type="KEGG" id="rpla:A4Z71_00640"/>
<dbReference type="Gene3D" id="3.40.50.2020">
    <property type="match status" value="1"/>
</dbReference>
<evidence type="ECO:0000256" key="3">
    <source>
        <dbReference type="ARBA" id="ARBA00004669"/>
    </source>
</evidence>
<keyword evidence="9 15" id="KW-0479">Metal-binding</keyword>
<keyword evidence="6 15" id="KW-0963">Cytoplasm</keyword>
<dbReference type="GO" id="GO:0000166">
    <property type="term" value="F:nucleotide binding"/>
    <property type="evidence" value="ECO:0007669"/>
    <property type="project" value="UniProtKB-KW"/>
</dbReference>
<accession>A0A1D9DXN6</accession>
<dbReference type="GO" id="GO:0004422">
    <property type="term" value="F:hypoxanthine phosphoribosyltransferase activity"/>
    <property type="evidence" value="ECO:0007669"/>
    <property type="project" value="InterPro"/>
</dbReference>
<dbReference type="Pfam" id="PF00156">
    <property type="entry name" value="Pribosyltran"/>
    <property type="match status" value="1"/>
</dbReference>
<dbReference type="GO" id="GO:0005829">
    <property type="term" value="C:cytosol"/>
    <property type="evidence" value="ECO:0007669"/>
    <property type="project" value="TreeGrafter"/>
</dbReference>
<sequence length="183" mass="20030">MDLSSVEKDIEKVLVTEEQIKVRISELAAELDQHYADKRPLLLGVLKGAVMVMADLSRAMQIPVEMDWMAISSYGSGTVSSGVVRILKDLDTDVIGRHVLIVEDIIDSGLTLSWLIANLEARGAASVKVVALLRKPDAAKVEVNVAWVGFDIPNEFVVGYGLDYAERYRTLKDVAVLSPAVYS</sequence>
<dbReference type="PANTHER" id="PTHR43340:SF1">
    <property type="entry name" value="HYPOXANTHINE PHOSPHORIBOSYLTRANSFERASE"/>
    <property type="match status" value="1"/>
</dbReference>
<comment type="similarity">
    <text evidence="5 15">Belongs to the purine/pyrimidine phosphoribosyltransferase family.</text>
</comment>
<keyword evidence="10 15" id="KW-0660">Purine salvage</keyword>
<dbReference type="FunFam" id="3.40.50.2020:FF:000006">
    <property type="entry name" value="Hypoxanthine phosphoribosyltransferase"/>
    <property type="match status" value="1"/>
</dbReference>
<evidence type="ECO:0000259" key="16">
    <source>
        <dbReference type="Pfam" id="PF00156"/>
    </source>
</evidence>
<evidence type="ECO:0000256" key="9">
    <source>
        <dbReference type="ARBA" id="ARBA00022723"/>
    </source>
</evidence>
<feature type="domain" description="Phosphoribosyltransferase" evidence="16">
    <location>
        <begin position="18"/>
        <end position="164"/>
    </location>
</feature>
<evidence type="ECO:0000256" key="12">
    <source>
        <dbReference type="ARBA" id="ARBA00022842"/>
    </source>
</evidence>
<evidence type="ECO:0000256" key="2">
    <source>
        <dbReference type="ARBA" id="ARBA00004496"/>
    </source>
</evidence>
<comment type="cofactor">
    <cofactor evidence="1 15">
        <name>Mg(2+)</name>
        <dbReference type="ChEBI" id="CHEBI:18420"/>
    </cofactor>
</comment>
<reference evidence="17 18" key="1">
    <citation type="journal article" date="2016" name="Biochim. Biophys. Acta">
        <title>Photochemical characterization of actinorhodopsin and its functional existence in the natural host.</title>
        <authorList>
            <person name="Nakamura S."/>
            <person name="Kikukawa T."/>
            <person name="Tamogami J."/>
            <person name="Kamiya M."/>
            <person name="Aizawa T."/>
            <person name="Hahn M.W."/>
            <person name="Ihara K."/>
            <person name="Kamo N."/>
            <person name="Demura M."/>
        </authorList>
    </citation>
    <scope>NUCLEOTIDE SEQUENCE [LARGE SCALE GENOMIC DNA]</scope>
    <source>
        <strain evidence="17 18">MWH-Dar1</strain>
    </source>
</reference>
<comment type="catalytic activity">
    <reaction evidence="13">
        <text>GMP + diphosphate = guanine + 5-phospho-alpha-D-ribose 1-diphosphate</text>
        <dbReference type="Rhea" id="RHEA:25424"/>
        <dbReference type="ChEBI" id="CHEBI:16235"/>
        <dbReference type="ChEBI" id="CHEBI:33019"/>
        <dbReference type="ChEBI" id="CHEBI:58017"/>
        <dbReference type="ChEBI" id="CHEBI:58115"/>
        <dbReference type="EC" id="2.4.2.8"/>
    </reaction>
    <physiologicalReaction direction="right-to-left" evidence="13">
        <dbReference type="Rhea" id="RHEA:25426"/>
    </physiologicalReaction>
</comment>
<keyword evidence="8 15" id="KW-0808">Transferase</keyword>
<keyword evidence="18" id="KW-1185">Reference proteome</keyword>
<dbReference type="GO" id="GO:0032263">
    <property type="term" value="P:GMP salvage"/>
    <property type="evidence" value="ECO:0007669"/>
    <property type="project" value="TreeGrafter"/>
</dbReference>
<dbReference type="EC" id="2.4.2.8" evidence="15"/>
<dbReference type="CDD" id="cd06223">
    <property type="entry name" value="PRTases_typeI"/>
    <property type="match status" value="1"/>
</dbReference>
<keyword evidence="11 15" id="KW-0547">Nucleotide-binding</keyword>
<evidence type="ECO:0000256" key="10">
    <source>
        <dbReference type="ARBA" id="ARBA00022726"/>
    </source>
</evidence>
<comment type="subcellular location">
    <subcellularLocation>
        <location evidence="2 15">Cytoplasm</location>
    </subcellularLocation>
</comment>
<dbReference type="InterPro" id="IPR029057">
    <property type="entry name" value="PRTase-like"/>
</dbReference>
<dbReference type="OrthoDB" id="9802824at2"/>